<dbReference type="AlphaFoldDB" id="A0A7R9J3Q5"/>
<dbReference type="EMBL" id="OE180762">
    <property type="protein sequence ID" value="CAD7571911.1"/>
    <property type="molecule type" value="Genomic_DNA"/>
</dbReference>
<proteinExistence type="inferred from homology"/>
<name>A0A7R9J3Q5_TIMCA</name>
<dbReference type="PANTHER" id="PTHR13992">
    <property type="entry name" value="NUCLEAR RECEPTOR CO-REPRESSOR RELATED NCOR"/>
    <property type="match status" value="1"/>
</dbReference>
<accession>A0A7R9J3Q5</accession>
<reference evidence="2" key="1">
    <citation type="submission" date="2020-11" db="EMBL/GenBank/DDBJ databases">
        <authorList>
            <person name="Tran Van P."/>
        </authorList>
    </citation>
    <scope>NUCLEOTIDE SEQUENCE</scope>
</reference>
<gene>
    <name evidence="2" type="ORF">TCMB3V08_LOCUS4573</name>
</gene>
<dbReference type="GO" id="GO:0000785">
    <property type="term" value="C:chromatin"/>
    <property type="evidence" value="ECO:0007669"/>
    <property type="project" value="TreeGrafter"/>
</dbReference>
<dbReference type="GO" id="GO:0006357">
    <property type="term" value="P:regulation of transcription by RNA polymerase II"/>
    <property type="evidence" value="ECO:0007669"/>
    <property type="project" value="TreeGrafter"/>
</dbReference>
<protein>
    <submittedName>
        <fullName evidence="2">(California timema) hypothetical protein</fullName>
    </submittedName>
</protein>
<dbReference type="PANTHER" id="PTHR13992:SF39">
    <property type="entry name" value="SMRTER, ISOFORM G"/>
    <property type="match status" value="1"/>
</dbReference>
<organism evidence="2">
    <name type="scientific">Timema californicum</name>
    <name type="common">California timema</name>
    <name type="synonym">Walking stick</name>
    <dbReference type="NCBI Taxonomy" id="61474"/>
    <lineage>
        <taxon>Eukaryota</taxon>
        <taxon>Metazoa</taxon>
        <taxon>Ecdysozoa</taxon>
        <taxon>Arthropoda</taxon>
        <taxon>Hexapoda</taxon>
        <taxon>Insecta</taxon>
        <taxon>Pterygota</taxon>
        <taxon>Neoptera</taxon>
        <taxon>Polyneoptera</taxon>
        <taxon>Phasmatodea</taxon>
        <taxon>Timematodea</taxon>
        <taxon>Timematoidea</taxon>
        <taxon>Timematidae</taxon>
        <taxon>Timema</taxon>
    </lineage>
</organism>
<evidence type="ECO:0000313" key="2">
    <source>
        <dbReference type="EMBL" id="CAD7571911.1"/>
    </source>
</evidence>
<evidence type="ECO:0000256" key="1">
    <source>
        <dbReference type="ARBA" id="ARBA00010097"/>
    </source>
</evidence>
<sequence length="163" mass="19688">MTATYSKMMQEWLRKVEKIESSLKRKLKESRNREFFEKVFPELRKQREDRERFNRVGARIKSEADLEEIMDSLQEQECSSSYSCRALPSHLPSKDQDDLRVSWTIDFFEREWMNWEKNLQVEVLRLPPLKVLDELVELRLFLKMMSCYFPTHLALAGPEDHFH</sequence>
<dbReference type="InterPro" id="IPR051571">
    <property type="entry name" value="N-CoR_corepressor"/>
</dbReference>
<comment type="similarity">
    <text evidence="1">Belongs to the N-CoR nuclear receptor corepressors family.</text>
</comment>